<dbReference type="AlphaFoldDB" id="A0A8H7E967"/>
<proteinExistence type="predicted"/>
<keyword evidence="3" id="KW-1185">Reference proteome</keyword>
<gene>
    <name evidence="2" type="ORF">GJ744_006496</name>
</gene>
<evidence type="ECO:0000256" key="1">
    <source>
        <dbReference type="SAM" id="MobiDB-lite"/>
    </source>
</evidence>
<comment type="caution">
    <text evidence="2">The sequence shown here is derived from an EMBL/GenBank/DDBJ whole genome shotgun (WGS) entry which is preliminary data.</text>
</comment>
<name>A0A8H7E967_9EURO</name>
<protein>
    <submittedName>
        <fullName evidence="2">Uncharacterized protein</fullName>
    </submittedName>
</protein>
<dbReference type="Proteomes" id="UP000606974">
    <property type="component" value="Unassembled WGS sequence"/>
</dbReference>
<feature type="region of interest" description="Disordered" evidence="1">
    <location>
        <begin position="53"/>
        <end position="81"/>
    </location>
</feature>
<sequence length="81" mass="9304">MTVNSISPETQAHLPPNKRQQSTLHFFRLASLPFPLSPTTDFRRVPISIDCRRGSWGNPQQSPFVQRGMHSERPFGRLPFD</sequence>
<feature type="compositionally biased region" description="Polar residues" evidence="1">
    <location>
        <begin position="1"/>
        <end position="10"/>
    </location>
</feature>
<accession>A0A8H7E967</accession>
<organism evidence="2 3">
    <name type="scientific">Endocarpon pusillum</name>
    <dbReference type="NCBI Taxonomy" id="364733"/>
    <lineage>
        <taxon>Eukaryota</taxon>
        <taxon>Fungi</taxon>
        <taxon>Dikarya</taxon>
        <taxon>Ascomycota</taxon>
        <taxon>Pezizomycotina</taxon>
        <taxon>Eurotiomycetes</taxon>
        <taxon>Chaetothyriomycetidae</taxon>
        <taxon>Verrucariales</taxon>
        <taxon>Verrucariaceae</taxon>
        <taxon>Endocarpon</taxon>
    </lineage>
</organism>
<feature type="compositionally biased region" description="Basic and acidic residues" evidence="1">
    <location>
        <begin position="69"/>
        <end position="81"/>
    </location>
</feature>
<evidence type="ECO:0000313" key="2">
    <source>
        <dbReference type="EMBL" id="KAF7513882.1"/>
    </source>
</evidence>
<dbReference type="EMBL" id="JAACFV010000003">
    <property type="protein sequence ID" value="KAF7513882.1"/>
    <property type="molecule type" value="Genomic_DNA"/>
</dbReference>
<reference evidence="2" key="1">
    <citation type="submission" date="2020-02" db="EMBL/GenBank/DDBJ databases">
        <authorList>
            <person name="Palmer J.M."/>
        </authorList>
    </citation>
    <scope>NUCLEOTIDE SEQUENCE</scope>
    <source>
        <strain evidence="2">EPUS1.4</strain>
        <tissue evidence="2">Thallus</tissue>
    </source>
</reference>
<feature type="region of interest" description="Disordered" evidence="1">
    <location>
        <begin position="1"/>
        <end position="20"/>
    </location>
</feature>
<evidence type="ECO:0000313" key="3">
    <source>
        <dbReference type="Proteomes" id="UP000606974"/>
    </source>
</evidence>